<feature type="compositionally biased region" description="Basic and acidic residues" evidence="1">
    <location>
        <begin position="79"/>
        <end position="103"/>
    </location>
</feature>
<sequence length="137" mass="15827">MSSRKYLSGYQKRQLKEKQSNEISKCQKLSNYFTMSSKSLSSPATETTHTRTSEVNDRVQTTSALFSNNQPTLDTFGADNDHGGQELQEKREQKRETGSKFSHFKENSDLANWPVTIDNDFIQNCLMQDISFFLFFF</sequence>
<feature type="region of interest" description="Disordered" evidence="1">
    <location>
        <begin position="1"/>
        <end position="22"/>
    </location>
</feature>
<organism evidence="2">
    <name type="scientific">Octopus bimaculoides</name>
    <name type="common">California two-spotted octopus</name>
    <dbReference type="NCBI Taxonomy" id="37653"/>
    <lineage>
        <taxon>Eukaryota</taxon>
        <taxon>Metazoa</taxon>
        <taxon>Spiralia</taxon>
        <taxon>Lophotrochozoa</taxon>
        <taxon>Mollusca</taxon>
        <taxon>Cephalopoda</taxon>
        <taxon>Coleoidea</taxon>
        <taxon>Octopodiformes</taxon>
        <taxon>Octopoda</taxon>
        <taxon>Incirrata</taxon>
        <taxon>Octopodidae</taxon>
        <taxon>Octopus</taxon>
    </lineage>
</organism>
<feature type="region of interest" description="Disordered" evidence="1">
    <location>
        <begin position="68"/>
        <end position="103"/>
    </location>
</feature>
<name>A0A0L8GEG1_OCTBM</name>
<accession>A0A0L8GEG1</accession>
<evidence type="ECO:0000313" key="2">
    <source>
        <dbReference type="EMBL" id="KOF75318.1"/>
    </source>
</evidence>
<gene>
    <name evidence="2" type="ORF">OCBIM_22034946mg</name>
</gene>
<dbReference type="AlphaFoldDB" id="A0A0L8GEG1"/>
<proteinExistence type="predicted"/>
<feature type="region of interest" description="Disordered" evidence="1">
    <location>
        <begin position="37"/>
        <end position="56"/>
    </location>
</feature>
<reference evidence="2" key="1">
    <citation type="submission" date="2015-07" db="EMBL/GenBank/DDBJ databases">
        <title>MeaNS - Measles Nucleotide Surveillance Program.</title>
        <authorList>
            <person name="Tran T."/>
            <person name="Druce J."/>
        </authorList>
    </citation>
    <scope>NUCLEOTIDE SEQUENCE</scope>
    <source>
        <strain evidence="2">UCB-OBI-ISO-001</strain>
        <tissue evidence="2">Gonad</tissue>
    </source>
</reference>
<evidence type="ECO:0000256" key="1">
    <source>
        <dbReference type="SAM" id="MobiDB-lite"/>
    </source>
</evidence>
<protein>
    <submittedName>
        <fullName evidence="2">Uncharacterized protein</fullName>
    </submittedName>
</protein>
<dbReference type="EMBL" id="KQ422223">
    <property type="protein sequence ID" value="KOF75318.1"/>
    <property type="molecule type" value="Genomic_DNA"/>
</dbReference>
<feature type="compositionally biased region" description="Polar residues" evidence="1">
    <location>
        <begin position="37"/>
        <end position="47"/>
    </location>
</feature>